<dbReference type="PANTHER" id="PTHR43798:SF33">
    <property type="entry name" value="HYDROLASE, PUTATIVE (AFU_ORTHOLOGUE AFUA_2G14860)-RELATED"/>
    <property type="match status" value="1"/>
</dbReference>
<protein>
    <recommendedName>
        <fullName evidence="2">AB hydrolase-1 domain-containing protein</fullName>
    </recommendedName>
</protein>
<keyword evidence="1" id="KW-0812">Transmembrane</keyword>
<sequence length="289" mass="32863">MRKIIQVITASECRVLYGGLFLILLVVAGCGASLPSKDTHWVGVQRLEYVIQGTGNPTVVFNSNTDMDSWVKVLPEVARFTSVFADNRPGHGSSKPAMGQNTGKRVVERLHRLLEETGQHPPYVLVGHSYSGLFTNLFARTYPDEVVGVVFVDASHPDQQDWWHTHRPLESILVNEMAKATYNWEFFDFERVAEDIKAAGPFPDIPVIVITAGKKWMLDTQAWRDQWMRFQQDLVLLSPQGQQIIATESGHFIQDQQPEVVINAIRAIVEHVRKKVSDEKSEKEFVWYF</sequence>
<keyword evidence="1" id="KW-1133">Transmembrane helix</keyword>
<proteinExistence type="predicted"/>
<accession>A0A081C3F3</accession>
<dbReference type="AlphaFoldDB" id="A0A081C3F3"/>
<dbReference type="PANTHER" id="PTHR43798">
    <property type="entry name" value="MONOACYLGLYCEROL LIPASE"/>
    <property type="match status" value="1"/>
</dbReference>
<keyword evidence="4" id="KW-1185">Reference proteome</keyword>
<dbReference type="STRING" id="1499967.U27_06084"/>
<gene>
    <name evidence="3" type="ORF">U27_06084</name>
</gene>
<dbReference type="HOGENOM" id="CLU_020336_9_0_0"/>
<feature type="domain" description="AB hydrolase-1" evidence="2">
    <location>
        <begin position="66"/>
        <end position="170"/>
    </location>
</feature>
<dbReference type="Gene3D" id="3.40.50.1820">
    <property type="entry name" value="alpha/beta hydrolase"/>
    <property type="match status" value="1"/>
</dbReference>
<evidence type="ECO:0000313" key="3">
    <source>
        <dbReference type="EMBL" id="GAK59108.1"/>
    </source>
</evidence>
<dbReference type="GO" id="GO:0016020">
    <property type="term" value="C:membrane"/>
    <property type="evidence" value="ECO:0007669"/>
    <property type="project" value="TreeGrafter"/>
</dbReference>
<dbReference type="InterPro" id="IPR029058">
    <property type="entry name" value="AB_hydrolase_fold"/>
</dbReference>
<dbReference type="InterPro" id="IPR000073">
    <property type="entry name" value="AB_hydrolase_1"/>
</dbReference>
<dbReference type="InterPro" id="IPR050266">
    <property type="entry name" value="AB_hydrolase_sf"/>
</dbReference>
<dbReference type="SUPFAM" id="SSF53474">
    <property type="entry name" value="alpha/beta-Hydrolases"/>
    <property type="match status" value="1"/>
</dbReference>
<dbReference type="Proteomes" id="UP000030661">
    <property type="component" value="Unassembled WGS sequence"/>
</dbReference>
<evidence type="ECO:0000256" key="1">
    <source>
        <dbReference type="SAM" id="Phobius"/>
    </source>
</evidence>
<dbReference type="eggNOG" id="COG0596">
    <property type="taxonomic scope" value="Bacteria"/>
</dbReference>
<evidence type="ECO:0000313" key="4">
    <source>
        <dbReference type="Proteomes" id="UP000030661"/>
    </source>
</evidence>
<organism evidence="3">
    <name type="scientific">Vecturithrix granuli</name>
    <dbReference type="NCBI Taxonomy" id="1499967"/>
    <lineage>
        <taxon>Bacteria</taxon>
        <taxon>Candidatus Moduliflexota</taxon>
        <taxon>Candidatus Vecturitrichia</taxon>
        <taxon>Candidatus Vecturitrichales</taxon>
        <taxon>Candidatus Vecturitrichaceae</taxon>
        <taxon>Candidatus Vecturithrix</taxon>
    </lineage>
</organism>
<name>A0A081C3F3_VECG1</name>
<reference evidence="3" key="1">
    <citation type="journal article" date="2015" name="PeerJ">
        <title>First genomic representation of candidate bacterial phylum KSB3 points to enhanced environmental sensing as a trigger of wastewater bulking.</title>
        <authorList>
            <person name="Sekiguchi Y."/>
            <person name="Ohashi A."/>
            <person name="Parks D.H."/>
            <person name="Yamauchi T."/>
            <person name="Tyson G.W."/>
            <person name="Hugenholtz P."/>
        </authorList>
    </citation>
    <scope>NUCLEOTIDE SEQUENCE [LARGE SCALE GENOMIC DNA]</scope>
</reference>
<feature type="transmembrane region" description="Helical" evidence="1">
    <location>
        <begin position="15"/>
        <end position="34"/>
    </location>
</feature>
<dbReference type="PROSITE" id="PS51257">
    <property type="entry name" value="PROKAR_LIPOPROTEIN"/>
    <property type="match status" value="1"/>
</dbReference>
<dbReference type="EMBL" id="DF820469">
    <property type="protein sequence ID" value="GAK59108.1"/>
    <property type="molecule type" value="Genomic_DNA"/>
</dbReference>
<keyword evidence="1" id="KW-0472">Membrane</keyword>
<dbReference type="Pfam" id="PF00561">
    <property type="entry name" value="Abhydrolase_1"/>
    <property type="match status" value="1"/>
</dbReference>
<evidence type="ECO:0000259" key="2">
    <source>
        <dbReference type="Pfam" id="PF00561"/>
    </source>
</evidence>